<sequence length="265" mass="29181">MTDTTPSAPLDTSVPHSARVWNYWLGGKDHYPVDRELGEQIEQAFPEIADIARADRQFIIRSVTHLAEVEGIRQFLDIGTGLPTANNTHEVAQAAAPDAKVVYVDNDPMVLTHARALLTSTPEGSTHYIDADLLNPEPLLAQAREHLDFTQPIALTFMGTLVHYPVDENIYALVRTYMEALPSGSFLALNDSTDTSQQIIDAAVAWNENAALPIHLRSPKQVEAYFEGLELLEPGVVSLPFWRPESSEVGDVREAAQYGGVARKP</sequence>
<dbReference type="Pfam" id="PF04672">
    <property type="entry name" value="Methyltransf_19"/>
    <property type="match status" value="1"/>
</dbReference>
<name>A0A840WDF1_9ACTN</name>
<dbReference type="Gene3D" id="3.40.50.150">
    <property type="entry name" value="Vaccinia Virus protein VP39"/>
    <property type="match status" value="1"/>
</dbReference>
<dbReference type="AlphaFoldDB" id="A0A840WDF1"/>
<comment type="caution">
    <text evidence="1">The sequence shown here is derived from an EMBL/GenBank/DDBJ whole genome shotgun (WGS) entry which is preliminary data.</text>
</comment>
<dbReference type="EMBL" id="JACHDO010000001">
    <property type="protein sequence ID" value="MBB5491041.1"/>
    <property type="molecule type" value="Genomic_DNA"/>
</dbReference>
<evidence type="ECO:0008006" key="3">
    <source>
        <dbReference type="Google" id="ProtNLM"/>
    </source>
</evidence>
<keyword evidence="2" id="KW-1185">Reference proteome</keyword>
<organism evidence="1 2">
    <name type="scientific">Nocardiopsis metallicus</name>
    <dbReference type="NCBI Taxonomy" id="179819"/>
    <lineage>
        <taxon>Bacteria</taxon>
        <taxon>Bacillati</taxon>
        <taxon>Actinomycetota</taxon>
        <taxon>Actinomycetes</taxon>
        <taxon>Streptosporangiales</taxon>
        <taxon>Nocardiopsidaceae</taxon>
        <taxon>Nocardiopsis</taxon>
    </lineage>
</organism>
<dbReference type="PIRSF" id="PIRSF017393">
    <property type="entry name" value="MTase_SAV2177"/>
    <property type="match status" value="1"/>
</dbReference>
<reference evidence="1 2" key="1">
    <citation type="submission" date="2020-08" db="EMBL/GenBank/DDBJ databases">
        <title>Sequencing the genomes of 1000 actinobacteria strains.</title>
        <authorList>
            <person name="Klenk H.-P."/>
        </authorList>
    </citation>
    <scope>NUCLEOTIDE SEQUENCE [LARGE SCALE GENOMIC DNA]</scope>
    <source>
        <strain evidence="1 2">DSM 44598</strain>
    </source>
</reference>
<gene>
    <name evidence="1" type="ORF">HNR07_002178</name>
</gene>
<dbReference type="Proteomes" id="UP000579647">
    <property type="component" value="Unassembled WGS sequence"/>
</dbReference>
<accession>A0A840WDF1</accession>
<dbReference type="SUPFAM" id="SSF53335">
    <property type="entry name" value="S-adenosyl-L-methionine-dependent methyltransferases"/>
    <property type="match status" value="1"/>
</dbReference>
<evidence type="ECO:0000313" key="2">
    <source>
        <dbReference type="Proteomes" id="UP000579647"/>
    </source>
</evidence>
<dbReference type="RefSeq" id="WP_184364661.1">
    <property type="nucleotide sequence ID" value="NZ_BAAAKM010000002.1"/>
</dbReference>
<evidence type="ECO:0000313" key="1">
    <source>
        <dbReference type="EMBL" id="MBB5491041.1"/>
    </source>
</evidence>
<dbReference type="InterPro" id="IPR029063">
    <property type="entry name" value="SAM-dependent_MTases_sf"/>
</dbReference>
<dbReference type="InterPro" id="IPR006764">
    <property type="entry name" value="SAM_dep_MeTrfase_SAV2177_type"/>
</dbReference>
<protein>
    <recommendedName>
        <fullName evidence="3">S-adenosyl methyltransferase</fullName>
    </recommendedName>
</protein>
<proteinExistence type="predicted"/>